<reference evidence="17 18" key="1">
    <citation type="submission" date="2023-08" db="EMBL/GenBank/DDBJ databases">
        <title>Black Yeasts Isolated from many extreme environments.</title>
        <authorList>
            <person name="Coleine C."/>
            <person name="Stajich J.E."/>
            <person name="Selbmann L."/>
        </authorList>
    </citation>
    <scope>NUCLEOTIDE SEQUENCE [LARGE SCALE GENOMIC DNA]</scope>
    <source>
        <strain evidence="17 18">CCFEE 5910</strain>
    </source>
</reference>
<dbReference type="SUPFAM" id="SSF52743">
    <property type="entry name" value="Subtilisin-like"/>
    <property type="match status" value="1"/>
</dbReference>
<evidence type="ECO:0000313" key="17">
    <source>
        <dbReference type="EMBL" id="KAK5086757.1"/>
    </source>
</evidence>
<evidence type="ECO:0000259" key="16">
    <source>
        <dbReference type="PROSITE" id="PS51695"/>
    </source>
</evidence>
<feature type="binding site" evidence="15">
    <location>
        <position position="692"/>
    </location>
    <ligand>
        <name>Ca(2+)</name>
        <dbReference type="ChEBI" id="CHEBI:29108"/>
    </ligand>
</feature>
<keyword evidence="10 15" id="KW-0720">Serine protease</keyword>
<evidence type="ECO:0000256" key="5">
    <source>
        <dbReference type="ARBA" id="ARBA00022525"/>
    </source>
</evidence>
<keyword evidence="12" id="KW-0843">Virulence</keyword>
<feature type="active site" description="Charge relay system" evidence="15">
    <location>
        <position position="415"/>
    </location>
</feature>
<feature type="binding site" evidence="15">
    <location>
        <position position="674"/>
    </location>
    <ligand>
        <name>Ca(2+)</name>
        <dbReference type="ChEBI" id="CHEBI:29108"/>
    </ligand>
</feature>
<evidence type="ECO:0000256" key="1">
    <source>
        <dbReference type="ARBA" id="ARBA00001910"/>
    </source>
</evidence>
<dbReference type="FunFam" id="3.40.50.200:FF:000015">
    <property type="entry name" value="Tripeptidyl peptidase A"/>
    <property type="match status" value="1"/>
</dbReference>
<dbReference type="SUPFAM" id="SSF54897">
    <property type="entry name" value="Protease propeptides/inhibitors"/>
    <property type="match status" value="1"/>
</dbReference>
<gene>
    <name evidence="17" type="ORF">LTR05_003925</name>
</gene>
<evidence type="ECO:0000256" key="8">
    <source>
        <dbReference type="ARBA" id="ARBA00022729"/>
    </source>
</evidence>
<dbReference type="SMART" id="SM00944">
    <property type="entry name" value="Pro-kuma_activ"/>
    <property type="match status" value="1"/>
</dbReference>
<dbReference type="PROSITE" id="PS51695">
    <property type="entry name" value="SEDOLISIN"/>
    <property type="match status" value="1"/>
</dbReference>
<dbReference type="GO" id="GO:0046872">
    <property type="term" value="F:metal ion binding"/>
    <property type="evidence" value="ECO:0007669"/>
    <property type="project" value="UniProtKB-UniRule"/>
</dbReference>
<keyword evidence="18" id="KW-1185">Reference proteome</keyword>
<keyword evidence="7 15" id="KW-0479">Metal-binding</keyword>
<dbReference type="GO" id="GO:0004252">
    <property type="term" value="F:serine-type endopeptidase activity"/>
    <property type="evidence" value="ECO:0007669"/>
    <property type="project" value="UniProtKB-UniRule"/>
</dbReference>
<comment type="subcellular location">
    <subcellularLocation>
        <location evidence="3">Secreted</location>
        <location evidence="3">Extracellular space</location>
    </subcellularLocation>
</comment>
<comment type="caution">
    <text evidence="17">The sequence shown here is derived from an EMBL/GenBank/DDBJ whole genome shotgun (WGS) entry which is preliminary data.</text>
</comment>
<dbReference type="CDD" id="cd11377">
    <property type="entry name" value="Pro-peptidase_S53"/>
    <property type="match status" value="1"/>
</dbReference>
<feature type="binding site" evidence="15">
    <location>
        <position position="673"/>
    </location>
    <ligand>
        <name>Ca(2+)</name>
        <dbReference type="ChEBI" id="CHEBI:29108"/>
    </ligand>
</feature>
<dbReference type="EMBL" id="JAVRRJ010000003">
    <property type="protein sequence ID" value="KAK5086757.1"/>
    <property type="molecule type" value="Genomic_DNA"/>
</dbReference>
<evidence type="ECO:0000256" key="12">
    <source>
        <dbReference type="ARBA" id="ARBA00023026"/>
    </source>
</evidence>
<evidence type="ECO:0000256" key="6">
    <source>
        <dbReference type="ARBA" id="ARBA00022670"/>
    </source>
</evidence>
<dbReference type="InterPro" id="IPR000209">
    <property type="entry name" value="Peptidase_S8/S53_dom"/>
</dbReference>
<evidence type="ECO:0000256" key="4">
    <source>
        <dbReference type="ARBA" id="ARBA00012462"/>
    </source>
</evidence>
<comment type="catalytic activity">
    <reaction evidence="1">
        <text>Release of an N-terminal tripeptide from a polypeptide.</text>
        <dbReference type="EC" id="3.4.14.10"/>
    </reaction>
</comment>
<keyword evidence="14" id="KW-0325">Glycoprotein</keyword>
<evidence type="ECO:0000313" key="18">
    <source>
        <dbReference type="Proteomes" id="UP001309876"/>
    </source>
</evidence>
<evidence type="ECO:0000256" key="2">
    <source>
        <dbReference type="ARBA" id="ARBA00002451"/>
    </source>
</evidence>
<sequence>MTSKGRSTRSKRSIRRQPLALVTKETAGARSNAKTPDTSDLGDLAMPRLHYDAIRELIAAGTSVTRILELQNESVQINQYCYCARYIPFSKDSLIEQRFPSRYHCLYSNEADVMHILSTAITVFFSLQTVSASPVPPLNSRSTHAVKETHIVPRGWSDAGKPHPNHLVDLKIGLKNKRFTDLERHLYEISLPTHHRYRQHLSREQVDDLIRPDDDASALVDQWLQDNGIAGSQRKYSSARDWVSVTLPVSQVEELLDTEYANYIHEDGSSMVRTTKWSLPLHLHEHISTIQPTTSFLRASPKLKTVMESPAQDLNLDDYVPNSTSIPGTCNFSGMSPACLRLLYGTYNYKPQSPNSRIAFANFLGEVPTRADATTWLQHLRPEAVSAAQSFEQISINNGPIDDGNATAGSEGNLDLQTIIGQTYPMKIMSYSTGGSPPFQPDLATPTNTNEPYLDWLDSILSQEDLPQTISVSYGDSEQSVEQSFAELACQRFGQLGLRGVSVLFSSGDFGVGSDGTCLSNDGKNTTKFLPAFPASCPYVTAVGGTRDYPEVVAYDPANGYVSGSGFSNYFAQPAYQKESGVVDKYIEALDGLHDGLYNKSGRAYPDVSAQGYRYLIMVDGIIVTLDGTSASSPTVASVIALVNDALMAAGQAPLGFLNPWLYTGAGAQAFKDITNGSSSGCGTTGFAAKEGWDLASGFGTPLFPDMLDILGLSGKA</sequence>
<dbReference type="InterPro" id="IPR030400">
    <property type="entry name" value="Sedolisin_dom"/>
</dbReference>
<dbReference type="EC" id="3.4.14.10" evidence="4"/>
<dbReference type="GO" id="GO:0008240">
    <property type="term" value="F:tripeptidyl-peptidase activity"/>
    <property type="evidence" value="ECO:0007669"/>
    <property type="project" value="UniProtKB-EC"/>
</dbReference>
<evidence type="ECO:0000256" key="10">
    <source>
        <dbReference type="ARBA" id="ARBA00022825"/>
    </source>
</evidence>
<dbReference type="PANTHER" id="PTHR14218:SF39">
    <property type="entry name" value="PEPTIDASE S53 DOMAIN-CONTAINING PROTEIN"/>
    <property type="match status" value="1"/>
</dbReference>
<keyword evidence="11 15" id="KW-0106">Calcium</keyword>
<keyword evidence="5" id="KW-0964">Secreted</keyword>
<dbReference type="Gene3D" id="3.40.50.200">
    <property type="entry name" value="Peptidase S8/S53 domain"/>
    <property type="match status" value="1"/>
</dbReference>
<dbReference type="Proteomes" id="UP001309876">
    <property type="component" value="Unassembled WGS sequence"/>
</dbReference>
<dbReference type="PANTHER" id="PTHR14218">
    <property type="entry name" value="PROTEASE S8 TRIPEPTIDYL PEPTIDASE I CLN2"/>
    <property type="match status" value="1"/>
</dbReference>
<keyword evidence="6 15" id="KW-0645">Protease</keyword>
<dbReference type="InterPro" id="IPR036852">
    <property type="entry name" value="Peptidase_S8/S53_dom_sf"/>
</dbReference>
<protein>
    <recommendedName>
        <fullName evidence="4">tripeptidyl-peptidase II</fullName>
        <ecNumber evidence="4">3.4.14.10</ecNumber>
    </recommendedName>
</protein>
<comment type="cofactor">
    <cofactor evidence="15">
        <name>Ca(2+)</name>
        <dbReference type="ChEBI" id="CHEBI:29108"/>
    </cofactor>
    <text evidence="15">Binds 1 Ca(2+) ion per subunit.</text>
</comment>
<evidence type="ECO:0000256" key="13">
    <source>
        <dbReference type="ARBA" id="ARBA00023145"/>
    </source>
</evidence>
<keyword evidence="13" id="KW-0865">Zymogen</keyword>
<evidence type="ECO:0000256" key="15">
    <source>
        <dbReference type="PROSITE-ProRule" id="PRU01032"/>
    </source>
</evidence>
<dbReference type="CDD" id="cd04056">
    <property type="entry name" value="Peptidases_S53"/>
    <property type="match status" value="1"/>
</dbReference>
<evidence type="ECO:0000256" key="3">
    <source>
        <dbReference type="ARBA" id="ARBA00004239"/>
    </source>
</evidence>
<feature type="active site" description="Charge relay system" evidence="15">
    <location>
        <position position="411"/>
    </location>
</feature>
<evidence type="ECO:0000256" key="14">
    <source>
        <dbReference type="ARBA" id="ARBA00023180"/>
    </source>
</evidence>
<comment type="function">
    <text evidence="2">Secreted tripeptidyl-peptidase which degrades proteins at acidic pHs and is involved in virulence.</text>
</comment>
<dbReference type="AlphaFoldDB" id="A0AAN7T2H4"/>
<keyword evidence="8" id="KW-0732">Signal</keyword>
<evidence type="ECO:0000256" key="7">
    <source>
        <dbReference type="ARBA" id="ARBA00022723"/>
    </source>
</evidence>
<organism evidence="17 18">
    <name type="scientific">Lithohypha guttulata</name>
    <dbReference type="NCBI Taxonomy" id="1690604"/>
    <lineage>
        <taxon>Eukaryota</taxon>
        <taxon>Fungi</taxon>
        <taxon>Dikarya</taxon>
        <taxon>Ascomycota</taxon>
        <taxon>Pezizomycotina</taxon>
        <taxon>Eurotiomycetes</taxon>
        <taxon>Chaetothyriomycetidae</taxon>
        <taxon>Chaetothyriales</taxon>
        <taxon>Trichomeriaceae</taxon>
        <taxon>Lithohypha</taxon>
    </lineage>
</organism>
<evidence type="ECO:0000256" key="9">
    <source>
        <dbReference type="ARBA" id="ARBA00022801"/>
    </source>
</evidence>
<dbReference type="GO" id="GO:0006508">
    <property type="term" value="P:proteolysis"/>
    <property type="evidence" value="ECO:0007669"/>
    <property type="project" value="UniProtKB-KW"/>
</dbReference>
<feature type="binding site" evidence="15">
    <location>
        <position position="694"/>
    </location>
    <ligand>
        <name>Ca(2+)</name>
        <dbReference type="ChEBI" id="CHEBI:29108"/>
    </ligand>
</feature>
<dbReference type="GO" id="GO:0005576">
    <property type="term" value="C:extracellular region"/>
    <property type="evidence" value="ECO:0007669"/>
    <property type="project" value="UniProtKB-SubCell"/>
</dbReference>
<dbReference type="InterPro" id="IPR050819">
    <property type="entry name" value="Tripeptidyl-peptidase_I"/>
</dbReference>
<dbReference type="Pfam" id="PF09286">
    <property type="entry name" value="Pro-kuma_activ"/>
    <property type="match status" value="1"/>
</dbReference>
<accession>A0AAN7T2H4</accession>
<dbReference type="Pfam" id="PF00082">
    <property type="entry name" value="Peptidase_S8"/>
    <property type="match status" value="1"/>
</dbReference>
<keyword evidence="9 15" id="KW-0378">Hydrolase</keyword>
<feature type="active site" description="Charge relay system" evidence="15">
    <location>
        <position position="630"/>
    </location>
</feature>
<name>A0AAN7T2H4_9EURO</name>
<proteinExistence type="predicted"/>
<feature type="domain" description="Peptidase S53" evidence="16">
    <location>
        <begin position="334"/>
        <end position="714"/>
    </location>
</feature>
<dbReference type="InterPro" id="IPR015366">
    <property type="entry name" value="S53_propep"/>
</dbReference>
<evidence type="ECO:0000256" key="11">
    <source>
        <dbReference type="ARBA" id="ARBA00022837"/>
    </source>
</evidence>